<gene>
    <name evidence="1" type="ORF">EJ08DRAFT_738779</name>
</gene>
<organism evidence="1 2">
    <name type="scientific">Tothia fuscella</name>
    <dbReference type="NCBI Taxonomy" id="1048955"/>
    <lineage>
        <taxon>Eukaryota</taxon>
        <taxon>Fungi</taxon>
        <taxon>Dikarya</taxon>
        <taxon>Ascomycota</taxon>
        <taxon>Pezizomycotina</taxon>
        <taxon>Dothideomycetes</taxon>
        <taxon>Pleosporomycetidae</taxon>
        <taxon>Venturiales</taxon>
        <taxon>Cylindrosympodiaceae</taxon>
        <taxon>Tothia</taxon>
    </lineage>
</organism>
<accession>A0A9P4TTI6</accession>
<dbReference type="OrthoDB" id="3800247at2759"/>
<dbReference type="PANTHER" id="PTHR42085">
    <property type="entry name" value="F-BOX DOMAIN-CONTAINING PROTEIN"/>
    <property type="match status" value="1"/>
</dbReference>
<dbReference type="AlphaFoldDB" id="A0A9P4TTI6"/>
<name>A0A9P4TTI6_9PEZI</name>
<protein>
    <submittedName>
        <fullName evidence="1">Uncharacterized protein</fullName>
    </submittedName>
</protein>
<keyword evidence="2" id="KW-1185">Reference proteome</keyword>
<dbReference type="InterPro" id="IPR038883">
    <property type="entry name" value="AN11006-like"/>
</dbReference>
<dbReference type="Proteomes" id="UP000800235">
    <property type="component" value="Unassembled WGS sequence"/>
</dbReference>
<evidence type="ECO:0000313" key="1">
    <source>
        <dbReference type="EMBL" id="KAF2419895.1"/>
    </source>
</evidence>
<dbReference type="EMBL" id="MU007115">
    <property type="protein sequence ID" value="KAF2419895.1"/>
    <property type="molecule type" value="Genomic_DNA"/>
</dbReference>
<sequence length="213" mass="24279">MAPNSSKLRQFTFLELPAEIRNQIYAYIVIASAGSMICPVNPLRRATHIDYHLPKLGTIIFLLNKQILQEAQTLLFAQNCINLCNVSQRTFSRCRHILSNAKHFKCDFFNEARITGDGSILAFLTAHRKLETLELKLSFTETDFVIKEGVRVFQEDGVTGNFVGRLALVKVRESICVEWGWENVQFVEDWIRDVANGLEGRMRNEMLVGRGGE</sequence>
<comment type="caution">
    <text evidence="1">The sequence shown here is derived from an EMBL/GenBank/DDBJ whole genome shotgun (WGS) entry which is preliminary data.</text>
</comment>
<dbReference type="PANTHER" id="PTHR42085:SF2">
    <property type="entry name" value="F-BOX DOMAIN-CONTAINING PROTEIN"/>
    <property type="match status" value="1"/>
</dbReference>
<proteinExistence type="predicted"/>
<reference evidence="1" key="1">
    <citation type="journal article" date="2020" name="Stud. Mycol.">
        <title>101 Dothideomycetes genomes: a test case for predicting lifestyles and emergence of pathogens.</title>
        <authorList>
            <person name="Haridas S."/>
            <person name="Albert R."/>
            <person name="Binder M."/>
            <person name="Bloem J."/>
            <person name="Labutti K."/>
            <person name="Salamov A."/>
            <person name="Andreopoulos B."/>
            <person name="Baker S."/>
            <person name="Barry K."/>
            <person name="Bills G."/>
            <person name="Bluhm B."/>
            <person name="Cannon C."/>
            <person name="Castanera R."/>
            <person name="Culley D."/>
            <person name="Daum C."/>
            <person name="Ezra D."/>
            <person name="Gonzalez J."/>
            <person name="Henrissat B."/>
            <person name="Kuo A."/>
            <person name="Liang C."/>
            <person name="Lipzen A."/>
            <person name="Lutzoni F."/>
            <person name="Magnuson J."/>
            <person name="Mondo S."/>
            <person name="Nolan M."/>
            <person name="Ohm R."/>
            <person name="Pangilinan J."/>
            <person name="Park H.-J."/>
            <person name="Ramirez L."/>
            <person name="Alfaro M."/>
            <person name="Sun H."/>
            <person name="Tritt A."/>
            <person name="Yoshinaga Y."/>
            <person name="Zwiers L.-H."/>
            <person name="Turgeon B."/>
            <person name="Goodwin S."/>
            <person name="Spatafora J."/>
            <person name="Crous P."/>
            <person name="Grigoriev I."/>
        </authorList>
    </citation>
    <scope>NUCLEOTIDE SEQUENCE</scope>
    <source>
        <strain evidence="1">CBS 130266</strain>
    </source>
</reference>
<evidence type="ECO:0000313" key="2">
    <source>
        <dbReference type="Proteomes" id="UP000800235"/>
    </source>
</evidence>